<gene>
    <name evidence="1" type="ORF">BEN51_11485</name>
</gene>
<organism evidence="1 2">
    <name type="scientific">Clostridium isatidis</name>
    <dbReference type="NCBI Taxonomy" id="182773"/>
    <lineage>
        <taxon>Bacteria</taxon>
        <taxon>Bacillati</taxon>
        <taxon>Bacillota</taxon>
        <taxon>Clostridia</taxon>
        <taxon>Eubacteriales</taxon>
        <taxon>Clostridiaceae</taxon>
        <taxon>Clostridium</taxon>
    </lineage>
</organism>
<dbReference type="EMBL" id="CP016786">
    <property type="protein sequence ID" value="ASW44079.1"/>
    <property type="molecule type" value="Genomic_DNA"/>
</dbReference>
<accession>A0A343JEX1</accession>
<dbReference type="RefSeq" id="WP_119866204.1">
    <property type="nucleotide sequence ID" value="NZ_CP016786.1"/>
</dbReference>
<proteinExistence type="predicted"/>
<dbReference type="AlphaFoldDB" id="A0A343JEX1"/>
<evidence type="ECO:0008006" key="3">
    <source>
        <dbReference type="Google" id="ProtNLM"/>
    </source>
</evidence>
<evidence type="ECO:0000313" key="1">
    <source>
        <dbReference type="EMBL" id="ASW44079.1"/>
    </source>
</evidence>
<dbReference type="Proteomes" id="UP000264883">
    <property type="component" value="Chromosome"/>
</dbReference>
<reference evidence="1 2" key="1">
    <citation type="submission" date="2016-08" db="EMBL/GenBank/DDBJ databases">
        <title>Complete Genome Sequence Of The Indigo Reducing Clostridium isatidis DSM15098.</title>
        <authorList>
            <person name="Little G.T."/>
            <person name="Minton N.P."/>
        </authorList>
    </citation>
    <scope>NUCLEOTIDE SEQUENCE [LARGE SCALE GENOMIC DNA]</scope>
    <source>
        <strain evidence="1 2">DSM 15098</strain>
    </source>
</reference>
<keyword evidence="2" id="KW-1185">Reference proteome</keyword>
<sequence>MKQEYKLNKIIIVTNVLCSYLNIDSKNLKEILKKKENKYLYLLLLKKYNCLDKEMINKIIDLGSKRSIKYNVNKAEEKLLINKEFRDTYFTIEEGIERIYKRM</sequence>
<dbReference type="OrthoDB" id="1930532at2"/>
<dbReference type="KEGG" id="cia:BEN51_11485"/>
<evidence type="ECO:0000313" key="2">
    <source>
        <dbReference type="Proteomes" id="UP000264883"/>
    </source>
</evidence>
<protein>
    <recommendedName>
        <fullName evidence="3">Ribose-5-phosphate isomerase</fullName>
    </recommendedName>
</protein>
<name>A0A343JEX1_9CLOT</name>